<keyword evidence="6" id="KW-1185">Reference proteome</keyword>
<feature type="signal peptide" evidence="4">
    <location>
        <begin position="1"/>
        <end position="23"/>
    </location>
</feature>
<dbReference type="SUPFAM" id="SSF48452">
    <property type="entry name" value="TPR-like"/>
    <property type="match status" value="1"/>
</dbReference>
<organism evidence="5 6">
    <name type="scientific">Thermodesulfobium acidiphilum</name>
    <dbReference type="NCBI Taxonomy" id="1794699"/>
    <lineage>
        <taxon>Bacteria</taxon>
        <taxon>Pseudomonadati</taxon>
        <taxon>Thermodesulfobiota</taxon>
        <taxon>Thermodesulfobiia</taxon>
        <taxon>Thermodesulfobiales</taxon>
        <taxon>Thermodesulfobiaceae</taxon>
        <taxon>Thermodesulfobium</taxon>
    </lineage>
</organism>
<evidence type="ECO:0000313" key="5">
    <source>
        <dbReference type="EMBL" id="AWB09972.1"/>
    </source>
</evidence>
<dbReference type="Gene3D" id="1.25.40.10">
    <property type="entry name" value="Tetratricopeptide repeat domain"/>
    <property type="match status" value="1"/>
</dbReference>
<dbReference type="Proteomes" id="UP000244792">
    <property type="component" value="Chromosome"/>
</dbReference>
<proteinExistence type="predicted"/>
<gene>
    <name evidence="5" type="ORF">TDSAC_0598</name>
</gene>
<sequence length="201" mass="23043">MSYKKIFLLLACFSIFFCGQSFASLGDKTHEYIMETMIGSGLYKSAIEYSHTFTNHSDNIMKMNLKSAALSLDKPLIERILSSAPVSLMNSNEYFFAEGVKYYLDGNYSQSIGAFSICIDKDPLDVYSWYYMAKDYELRNDYNSANYAYQKALSIEPNNIGILKSYAKFLELAGLTDQYNIVIKHIRHIYSRGSNLEISWN</sequence>
<dbReference type="OrthoDB" id="9814220at2"/>
<feature type="repeat" description="TPR" evidence="3">
    <location>
        <begin position="126"/>
        <end position="159"/>
    </location>
</feature>
<dbReference type="InterPro" id="IPR019734">
    <property type="entry name" value="TPR_rpt"/>
</dbReference>
<dbReference type="InterPro" id="IPR011990">
    <property type="entry name" value="TPR-like_helical_dom_sf"/>
</dbReference>
<accession>A0A2R4VZN7</accession>
<evidence type="ECO:0000256" key="3">
    <source>
        <dbReference type="PROSITE-ProRule" id="PRU00339"/>
    </source>
</evidence>
<evidence type="ECO:0000313" key="6">
    <source>
        <dbReference type="Proteomes" id="UP000244792"/>
    </source>
</evidence>
<dbReference type="SMART" id="SM00028">
    <property type="entry name" value="TPR"/>
    <property type="match status" value="2"/>
</dbReference>
<evidence type="ECO:0000256" key="4">
    <source>
        <dbReference type="SAM" id="SignalP"/>
    </source>
</evidence>
<reference evidence="5 6" key="1">
    <citation type="submission" date="2017-04" db="EMBL/GenBank/DDBJ databases">
        <title>Genomic insights into metabolism of Thermodesulfobium acidiphilum.</title>
        <authorList>
            <person name="Toshchakov S.V."/>
            <person name="Frolov E.N."/>
            <person name="Kublanov I.V."/>
            <person name="Samarov N.I."/>
            <person name="Novikov A."/>
            <person name="Lebedinsky A.V."/>
            <person name="Bonch-Osmolovskaya E.A."/>
            <person name="Chernyh N.A."/>
        </authorList>
    </citation>
    <scope>NUCLEOTIDE SEQUENCE [LARGE SCALE GENOMIC DNA]</scope>
    <source>
        <strain evidence="5 6">3127-1</strain>
    </source>
</reference>
<dbReference type="EMBL" id="CP020921">
    <property type="protein sequence ID" value="AWB09972.1"/>
    <property type="molecule type" value="Genomic_DNA"/>
</dbReference>
<evidence type="ECO:0000256" key="1">
    <source>
        <dbReference type="ARBA" id="ARBA00022737"/>
    </source>
</evidence>
<evidence type="ECO:0000256" key="2">
    <source>
        <dbReference type="ARBA" id="ARBA00022803"/>
    </source>
</evidence>
<keyword evidence="2 3" id="KW-0802">TPR repeat</keyword>
<keyword evidence="1" id="KW-0677">Repeat</keyword>
<protein>
    <submittedName>
        <fullName evidence="5">Tetratricopeptide repeat-containing protein</fullName>
    </submittedName>
</protein>
<dbReference type="Pfam" id="PF07719">
    <property type="entry name" value="TPR_2"/>
    <property type="match status" value="1"/>
</dbReference>
<dbReference type="RefSeq" id="WP_108308804.1">
    <property type="nucleotide sequence ID" value="NZ_CP020921.1"/>
</dbReference>
<dbReference type="AlphaFoldDB" id="A0A2R4VZN7"/>
<dbReference type="InterPro" id="IPR013105">
    <property type="entry name" value="TPR_2"/>
</dbReference>
<dbReference type="KEGG" id="taci:TDSAC_0598"/>
<name>A0A2R4VZN7_THEAF</name>
<keyword evidence="4" id="KW-0732">Signal</keyword>
<feature type="chain" id="PRO_5015356252" evidence="4">
    <location>
        <begin position="24"/>
        <end position="201"/>
    </location>
</feature>
<dbReference type="PROSITE" id="PS50005">
    <property type="entry name" value="TPR"/>
    <property type="match status" value="1"/>
</dbReference>